<reference evidence="1 4" key="2">
    <citation type="submission" date="2018-06" db="EMBL/GenBank/DDBJ databases">
        <authorList>
            <consortium name="Pathogen Informatics"/>
            <person name="Doyle S."/>
        </authorList>
    </citation>
    <scope>NUCLEOTIDE SEQUENCE [LARGE SCALE GENOMIC DNA]</scope>
    <source>
        <strain evidence="1 4">NCTC12714</strain>
    </source>
</reference>
<sequence length="206" mass="24358">MSKYIAGQCYRIGSSYFMTFKKGEKKPNDYTISWNGNEQFLDINLFDKLYNNILCYRCAFNFIRHFVCNDFIGLEQVCIRSSVADVQDVINFVNKTLLPDDLKLCLASMIFRCDIDNINYECPKLNGCIRHFLQVLMLFGYKFSLSNWQMLKLNSYLQFNNMPLLNIPQLISYIGYPNNQYQIDTQDFKDMYQVILPNLQQNLFSY</sequence>
<proteinExistence type="predicted"/>
<name>A0A099U169_9HELI</name>
<evidence type="ECO:0000313" key="2">
    <source>
        <dbReference type="EMBL" id="TLD98227.1"/>
    </source>
</evidence>
<keyword evidence="4" id="KW-1185">Reference proteome</keyword>
<dbReference type="EMBL" id="JRPD02000036">
    <property type="protein sequence ID" value="TLD98227.1"/>
    <property type="molecule type" value="Genomic_DNA"/>
</dbReference>
<dbReference type="OrthoDB" id="9928338at2"/>
<dbReference type="Proteomes" id="UP000029922">
    <property type="component" value="Unassembled WGS sequence"/>
</dbReference>
<evidence type="ECO:0000313" key="3">
    <source>
        <dbReference type="Proteomes" id="UP000029922"/>
    </source>
</evidence>
<organism evidence="1 4">
    <name type="scientific">Helicobacter muridarum</name>
    <dbReference type="NCBI Taxonomy" id="216"/>
    <lineage>
        <taxon>Bacteria</taxon>
        <taxon>Pseudomonadati</taxon>
        <taxon>Campylobacterota</taxon>
        <taxon>Epsilonproteobacteria</taxon>
        <taxon>Campylobacterales</taxon>
        <taxon>Helicobacteraceae</taxon>
        <taxon>Helicobacter</taxon>
    </lineage>
</organism>
<evidence type="ECO:0000313" key="1">
    <source>
        <dbReference type="EMBL" id="STQ85466.1"/>
    </source>
</evidence>
<evidence type="ECO:0000313" key="4">
    <source>
        <dbReference type="Proteomes" id="UP000255139"/>
    </source>
</evidence>
<dbReference type="Proteomes" id="UP000255139">
    <property type="component" value="Unassembled WGS sequence"/>
</dbReference>
<dbReference type="AlphaFoldDB" id="A0A099U169"/>
<protein>
    <submittedName>
        <fullName evidence="1">Uncharacterized protein</fullName>
    </submittedName>
</protein>
<dbReference type="EMBL" id="UGJE01000002">
    <property type="protein sequence ID" value="STQ85466.1"/>
    <property type="molecule type" value="Genomic_DNA"/>
</dbReference>
<accession>A0A099U169</accession>
<dbReference type="STRING" id="216.LS73_05560"/>
<gene>
    <name evidence="2" type="ORF">LS73_009195</name>
    <name evidence="1" type="ORF">NCTC12714_00251</name>
</gene>
<reference evidence="2 3" key="1">
    <citation type="journal article" date="2014" name="Genome Announc.">
        <title>Draft genome sequences of eight enterohepatic helicobacter species isolated from both laboratory and wild rodents.</title>
        <authorList>
            <person name="Sheh A."/>
            <person name="Shen Z."/>
            <person name="Fox J.G."/>
        </authorList>
    </citation>
    <scope>NUCLEOTIDE SEQUENCE [LARGE SCALE GENOMIC DNA]</scope>
    <source>
        <strain evidence="2 3">ST1</strain>
    </source>
</reference>
<dbReference type="RefSeq" id="WP_034558027.1">
    <property type="nucleotide sequence ID" value="NZ_FZML01000028.1"/>
</dbReference>